<dbReference type="PANTHER" id="PTHR42755">
    <property type="entry name" value="3-DEOXY-MANNO-OCTULOSONATE CYTIDYLYLTRANSFERASE"/>
    <property type="match status" value="1"/>
</dbReference>
<gene>
    <name evidence="10" type="ORF">SAMN05216283_101770</name>
</gene>
<organism evidence="10 11">
    <name type="scientific">Sunxiuqinia elliptica</name>
    <dbReference type="NCBI Taxonomy" id="655355"/>
    <lineage>
        <taxon>Bacteria</taxon>
        <taxon>Pseudomonadati</taxon>
        <taxon>Bacteroidota</taxon>
        <taxon>Bacteroidia</taxon>
        <taxon>Marinilabiliales</taxon>
        <taxon>Prolixibacteraceae</taxon>
        <taxon>Sunxiuqinia</taxon>
    </lineage>
</organism>
<evidence type="ECO:0000313" key="10">
    <source>
        <dbReference type="EMBL" id="SFE69184.1"/>
    </source>
</evidence>
<keyword evidence="4 8" id="KW-0808">Transferase</keyword>
<evidence type="ECO:0000256" key="3">
    <source>
        <dbReference type="ARBA" id="ARBA00019077"/>
    </source>
</evidence>
<keyword evidence="8" id="KW-0472">Membrane</keyword>
<dbReference type="Pfam" id="PF04413">
    <property type="entry name" value="Glycos_transf_N"/>
    <property type="match status" value="1"/>
</dbReference>
<dbReference type="UniPathway" id="UPA00958"/>
<proteinExistence type="inferred from homology"/>
<evidence type="ECO:0000256" key="4">
    <source>
        <dbReference type="ARBA" id="ARBA00022679"/>
    </source>
</evidence>
<dbReference type="PANTHER" id="PTHR42755:SF1">
    <property type="entry name" value="3-DEOXY-D-MANNO-OCTULOSONIC ACID TRANSFERASE, MITOCHONDRIAL-RELATED"/>
    <property type="match status" value="1"/>
</dbReference>
<dbReference type="InterPro" id="IPR007507">
    <property type="entry name" value="Glycos_transf_N"/>
</dbReference>
<evidence type="ECO:0000313" key="11">
    <source>
        <dbReference type="Proteomes" id="UP000198964"/>
    </source>
</evidence>
<feature type="active site" description="Proton acceptor" evidence="7">
    <location>
        <position position="60"/>
    </location>
</feature>
<evidence type="ECO:0000256" key="1">
    <source>
        <dbReference type="ARBA" id="ARBA00004713"/>
    </source>
</evidence>
<dbReference type="InterPro" id="IPR038107">
    <property type="entry name" value="Glycos_transf_N_sf"/>
</dbReference>
<evidence type="ECO:0000256" key="6">
    <source>
        <dbReference type="ARBA" id="ARBA00049183"/>
    </source>
</evidence>
<evidence type="ECO:0000256" key="7">
    <source>
        <dbReference type="PIRSR" id="PIRSR639901-1"/>
    </source>
</evidence>
<evidence type="ECO:0000256" key="2">
    <source>
        <dbReference type="ARBA" id="ARBA00012621"/>
    </source>
</evidence>
<evidence type="ECO:0000256" key="5">
    <source>
        <dbReference type="ARBA" id="ARBA00031445"/>
    </source>
</evidence>
<dbReference type="Proteomes" id="UP000198964">
    <property type="component" value="Unassembled WGS sequence"/>
</dbReference>
<sequence length="412" mass="47286">MNFFYQLGIFFYLLAARILAPFNIKARQFTRGQKASFPYLESKINHNRPIIWVHCASLGEFEQGRPLIEHIKKTQPDFQVLLSFFSPSGYEIRKNYDQADYICYLPIDTLKNAKRFIELVRPEKVFFIKYEFWFNYMNLLNAKQIPLYLVSAIFRKEQLFFKSGIKAKWYRNILNKVTHFFVQTPESARLLAEIGLKNSTVTGDTRFDRVAEIAANYKELPLVETFKDGQQLIVAGSSWAPDEEKLISFLKQNPKTKLIFAPHEVKASNIKRLKEQLPTPAVCYSEAQDKDLASAQVLIVDTIGILSSIYRYADIAYIGGGFGVGIHNTLEAAIYNIPVIFGPNYQRFQEAVNLKERGVAFSIATSEELNTILTQLLTDSSQRESISKKCREFMAENLGATQQVTQKVFNKK</sequence>
<accession>A0A1I2CLQ1</accession>
<evidence type="ECO:0000256" key="8">
    <source>
        <dbReference type="RuleBase" id="RU365103"/>
    </source>
</evidence>
<comment type="function">
    <text evidence="8">Involved in lipopolysaccharide (LPS) biosynthesis. Catalyzes the transfer of 3-deoxy-D-manno-octulosonate (Kdo) residue(s) from CMP-Kdo to lipid IV(A), the tetraacyldisaccharide-1,4'-bisphosphate precursor of lipid A.</text>
</comment>
<comment type="subcellular location">
    <subcellularLocation>
        <location evidence="8">Cell membrane</location>
    </subcellularLocation>
</comment>
<name>A0A1I2CLQ1_9BACT</name>
<keyword evidence="8" id="KW-0448">Lipopolysaccharide biosynthesis</keyword>
<dbReference type="EC" id="2.4.99.12" evidence="2 8"/>
<feature type="domain" description="3-deoxy-D-manno-octulosonic-acid transferase N-terminal" evidence="9">
    <location>
        <begin position="45"/>
        <end position="208"/>
    </location>
</feature>
<dbReference type="GO" id="GO:0009245">
    <property type="term" value="P:lipid A biosynthetic process"/>
    <property type="evidence" value="ECO:0007669"/>
    <property type="project" value="TreeGrafter"/>
</dbReference>
<dbReference type="GO" id="GO:0043842">
    <property type="term" value="F:Kdo transferase activity"/>
    <property type="evidence" value="ECO:0007669"/>
    <property type="project" value="UniProtKB-EC"/>
</dbReference>
<dbReference type="SUPFAM" id="SSF53756">
    <property type="entry name" value="UDP-Glycosyltransferase/glycogen phosphorylase"/>
    <property type="match status" value="1"/>
</dbReference>
<keyword evidence="8" id="KW-1003">Cell membrane</keyword>
<comment type="similarity">
    <text evidence="8">Belongs to the glycosyltransferase group 1 family.</text>
</comment>
<dbReference type="Gene3D" id="3.40.50.2000">
    <property type="entry name" value="Glycogen Phosphorylase B"/>
    <property type="match status" value="1"/>
</dbReference>
<dbReference type="Gene3D" id="3.40.50.11720">
    <property type="entry name" value="3-Deoxy-D-manno-octulosonic-acid transferase, N-terminal domain"/>
    <property type="match status" value="1"/>
</dbReference>
<comment type="catalytic activity">
    <reaction evidence="6 8">
        <text>lipid IVA (E. coli) + CMP-3-deoxy-beta-D-manno-octulosonate = alpha-Kdo-(2-&gt;6)-lipid IVA (E. coli) + CMP + H(+)</text>
        <dbReference type="Rhea" id="RHEA:28066"/>
        <dbReference type="ChEBI" id="CHEBI:15378"/>
        <dbReference type="ChEBI" id="CHEBI:58603"/>
        <dbReference type="ChEBI" id="CHEBI:60364"/>
        <dbReference type="ChEBI" id="CHEBI:60377"/>
        <dbReference type="ChEBI" id="CHEBI:85987"/>
        <dbReference type="EC" id="2.4.99.12"/>
    </reaction>
</comment>
<dbReference type="AlphaFoldDB" id="A0A1I2CLQ1"/>
<dbReference type="GO" id="GO:0009244">
    <property type="term" value="P:lipopolysaccharide core region biosynthetic process"/>
    <property type="evidence" value="ECO:0007669"/>
    <property type="project" value="UniProtKB-UniRule"/>
</dbReference>
<dbReference type="InterPro" id="IPR039901">
    <property type="entry name" value="Kdotransferase"/>
</dbReference>
<dbReference type="STRING" id="655355.SAMN05216283_101770"/>
<dbReference type="RefSeq" id="WP_093918476.1">
    <property type="nucleotide sequence ID" value="NZ_FONW01000001.1"/>
</dbReference>
<protein>
    <recommendedName>
        <fullName evidence="3 8">3-deoxy-D-manno-octulosonic acid transferase</fullName>
        <shortName evidence="8">Kdo transferase</shortName>
        <ecNumber evidence="2 8">2.4.99.12</ecNumber>
    </recommendedName>
    <alternativeName>
        <fullName evidence="5 8">Lipid IV(A) 3-deoxy-D-manno-octulosonic acid transferase</fullName>
    </alternativeName>
</protein>
<reference evidence="10 11" key="1">
    <citation type="submission" date="2016-10" db="EMBL/GenBank/DDBJ databases">
        <authorList>
            <person name="de Groot N.N."/>
        </authorList>
    </citation>
    <scope>NUCLEOTIDE SEQUENCE [LARGE SCALE GENOMIC DNA]</scope>
    <source>
        <strain evidence="10 11">CGMCC 1.9156</strain>
    </source>
</reference>
<evidence type="ECO:0000259" key="9">
    <source>
        <dbReference type="Pfam" id="PF04413"/>
    </source>
</evidence>
<keyword evidence="11" id="KW-1185">Reference proteome</keyword>
<dbReference type="GO" id="GO:0005886">
    <property type="term" value="C:plasma membrane"/>
    <property type="evidence" value="ECO:0007669"/>
    <property type="project" value="UniProtKB-SubCell"/>
</dbReference>
<comment type="pathway">
    <text evidence="1 8">Bacterial outer membrane biogenesis; LPS core biosynthesis.</text>
</comment>
<dbReference type="EMBL" id="FONW01000001">
    <property type="protein sequence ID" value="SFE69184.1"/>
    <property type="molecule type" value="Genomic_DNA"/>
</dbReference>